<dbReference type="InterPro" id="IPR015422">
    <property type="entry name" value="PyrdxlP-dep_Trfase_small"/>
</dbReference>
<feature type="modified residue" description="N6-(pyridoxal phosphate)lysine" evidence="7">
    <location>
        <position position="251"/>
    </location>
</feature>
<dbReference type="NCBIfam" id="TIGR01822">
    <property type="entry name" value="2am3keto_CoA"/>
    <property type="match status" value="1"/>
</dbReference>
<evidence type="ECO:0000256" key="5">
    <source>
        <dbReference type="ARBA" id="ARBA00023315"/>
    </source>
</evidence>
<dbReference type="InterPro" id="IPR004839">
    <property type="entry name" value="Aminotransferase_I/II_large"/>
</dbReference>
<proteinExistence type="inferred from homology"/>
<feature type="binding site" evidence="7">
    <location>
        <begin position="281"/>
        <end position="282"/>
    </location>
    <ligand>
        <name>pyridoxal 5'-phosphate</name>
        <dbReference type="ChEBI" id="CHEBI:597326"/>
        <note>ligand shared between dimeric partners</note>
    </ligand>
</feature>
<feature type="binding site" description="in other chain" evidence="7">
    <location>
        <begin position="217"/>
        <end position="220"/>
    </location>
    <ligand>
        <name>pyridoxal 5'-phosphate</name>
        <dbReference type="ChEBI" id="CHEBI:597326"/>
        <note>ligand shared between dimeric partners</note>
    </ligand>
</feature>
<dbReference type="PANTHER" id="PTHR13693">
    <property type="entry name" value="CLASS II AMINOTRANSFERASE/8-AMINO-7-OXONONANOATE SYNTHASE"/>
    <property type="match status" value="1"/>
</dbReference>
<comment type="cofactor">
    <cofactor evidence="7">
        <name>pyridoxal 5'-phosphate</name>
        <dbReference type="ChEBI" id="CHEBI:597326"/>
    </cofactor>
    <text evidence="7">Binds 1 pyridoxal phosphate per subunit.</text>
</comment>
<evidence type="ECO:0000313" key="9">
    <source>
        <dbReference type="EMBL" id="KAA0977595.1"/>
    </source>
</evidence>
<dbReference type="RefSeq" id="WP_149619268.1">
    <property type="nucleotide sequence ID" value="NZ_VOBL01000006.1"/>
</dbReference>
<comment type="subunit">
    <text evidence="2 7">Homodimer.</text>
</comment>
<name>A0A5B0EHC9_9MICC</name>
<feature type="binding site" evidence="7">
    <location>
        <position position="375"/>
    </location>
    <ligand>
        <name>substrate</name>
    </ligand>
</feature>
<feature type="binding site" description="in other chain" evidence="7">
    <location>
        <begin position="114"/>
        <end position="115"/>
    </location>
    <ligand>
        <name>pyridoxal 5'-phosphate</name>
        <dbReference type="ChEBI" id="CHEBI:597326"/>
        <note>ligand shared between dimeric partners</note>
    </ligand>
</feature>
<sequence length="398" mass="42341">MYTMKNELAAELAQLRTDGLFKSERHIDSAQSASISAGELGAASKKVLNFCANNYLGLADDERIIDAAKDAMDTRGFGMASVRFICGTQDLHLELEAAVSKFLGTEDTILFSSCFDANGGVFESLFGAGDAIISDALNHASIIDGIRLSKAERFRYKNQDMADLETQLQAAAAMNDGAGARRTIIVTDGIFSMDGFIAPLQAICDLAERYGALVMVDDSHAVGFMGATGAGTPEHAGVSERVDIYTGTFGKALGGASGGYVAARKEIVAMLRQKARPYLFSNSLAPAIVAATLKALELVEGSGELRTKLFENAAHFRTRMTEEGFDLLEGEHAIIPVMFGDAVKAAEVADKMLEHGVFVTAFSFPVVPKGAARIRVQLSAAHSAEDIEACVKAFVASR</sequence>
<evidence type="ECO:0000256" key="7">
    <source>
        <dbReference type="HAMAP-Rule" id="MF_00985"/>
    </source>
</evidence>
<dbReference type="HAMAP" id="MF_00985">
    <property type="entry name" value="2am3keto_CoA_ligase"/>
    <property type="match status" value="1"/>
</dbReference>
<dbReference type="Pfam" id="PF00155">
    <property type="entry name" value="Aminotran_1_2"/>
    <property type="match status" value="1"/>
</dbReference>
<dbReference type="Proteomes" id="UP000323856">
    <property type="component" value="Unassembled WGS sequence"/>
</dbReference>
<dbReference type="SUPFAM" id="SSF53383">
    <property type="entry name" value="PLP-dependent transferases"/>
    <property type="match status" value="1"/>
</dbReference>
<dbReference type="InterPro" id="IPR015424">
    <property type="entry name" value="PyrdxlP-dep_Trfase"/>
</dbReference>
<evidence type="ECO:0000256" key="1">
    <source>
        <dbReference type="ARBA" id="ARBA00008392"/>
    </source>
</evidence>
<evidence type="ECO:0000256" key="2">
    <source>
        <dbReference type="ARBA" id="ARBA00011738"/>
    </source>
</evidence>
<dbReference type="CDD" id="cd06454">
    <property type="entry name" value="KBL_like"/>
    <property type="match status" value="1"/>
</dbReference>
<protein>
    <recommendedName>
        <fullName evidence="7">2-amino-3-ketobutyrate coenzyme A ligase</fullName>
        <shortName evidence="7">AKB ligase</shortName>
        <ecNumber evidence="7">2.3.1.29</ecNumber>
    </recommendedName>
    <alternativeName>
        <fullName evidence="7">Glycine acetyltransferase</fullName>
    </alternativeName>
</protein>
<reference evidence="9 10" key="1">
    <citation type="submission" date="2019-07" db="EMBL/GenBank/DDBJ databases">
        <title>Analysis of the biochemical properties, biological activity and biotechnological potential of siderophores and biosurfactants produced by Antarctic psychrotolerant bacteria.</title>
        <authorList>
            <person name="Styczynski M."/>
            <person name="Krucon T."/>
            <person name="Decewicz P."/>
            <person name="Dziewit L."/>
        </authorList>
    </citation>
    <scope>NUCLEOTIDE SEQUENCE [LARGE SCALE GENOMIC DNA]</scope>
    <source>
        <strain evidence="9 10">ANT_H27</strain>
    </source>
</reference>
<dbReference type="UniPathway" id="UPA00046">
    <property type="reaction ID" value="UER00506"/>
</dbReference>
<feature type="domain" description="Aminotransferase class I/classII large" evidence="8">
    <location>
        <begin position="45"/>
        <end position="393"/>
    </location>
</feature>
<accession>A0A5B0EHC9</accession>
<dbReference type="Gene3D" id="3.40.640.10">
    <property type="entry name" value="Type I PLP-dependent aspartate aminotransferase-like (Major domain)"/>
    <property type="match status" value="1"/>
</dbReference>
<evidence type="ECO:0000259" key="8">
    <source>
        <dbReference type="Pfam" id="PF00155"/>
    </source>
</evidence>
<feature type="binding site" description="in other chain" evidence="7">
    <location>
        <position position="192"/>
    </location>
    <ligand>
        <name>pyridoxal 5'-phosphate</name>
        <dbReference type="ChEBI" id="CHEBI:597326"/>
        <note>ligand shared between dimeric partners</note>
    </ligand>
</feature>
<dbReference type="EC" id="2.3.1.29" evidence="7"/>
<evidence type="ECO:0000256" key="6">
    <source>
        <dbReference type="ARBA" id="ARBA00047715"/>
    </source>
</evidence>
<dbReference type="GO" id="GO:0030170">
    <property type="term" value="F:pyridoxal phosphate binding"/>
    <property type="evidence" value="ECO:0007669"/>
    <property type="project" value="UniProtKB-UniRule"/>
</dbReference>
<comment type="caution">
    <text evidence="9">The sequence shown here is derived from an EMBL/GenBank/DDBJ whole genome shotgun (WGS) entry which is preliminary data.</text>
</comment>
<dbReference type="EMBL" id="VOBL01000006">
    <property type="protein sequence ID" value="KAA0977595.1"/>
    <property type="molecule type" value="Genomic_DNA"/>
</dbReference>
<dbReference type="NCBIfam" id="NF005394">
    <property type="entry name" value="PRK06939.1"/>
    <property type="match status" value="1"/>
</dbReference>
<dbReference type="PROSITE" id="PS00599">
    <property type="entry name" value="AA_TRANSFER_CLASS_2"/>
    <property type="match status" value="1"/>
</dbReference>
<dbReference type="InterPro" id="IPR001917">
    <property type="entry name" value="Aminotrans_II_pyridoxalP_BS"/>
</dbReference>
<keyword evidence="5 7" id="KW-0012">Acyltransferase</keyword>
<comment type="function">
    <text evidence="7">Catalyzes the cleavage of 2-amino-3-ketobutyrate to glycine and acetyl-CoA.</text>
</comment>
<dbReference type="FunFam" id="3.40.640.10:FF:000006">
    <property type="entry name" value="5-aminolevulinate synthase, mitochondrial"/>
    <property type="match status" value="1"/>
</dbReference>
<dbReference type="GO" id="GO:0008710">
    <property type="term" value="F:8-amino-7-oxononanoate synthase activity"/>
    <property type="evidence" value="ECO:0007669"/>
    <property type="project" value="UniProtKB-EC"/>
</dbReference>
<gene>
    <name evidence="7" type="primary">kbl</name>
    <name evidence="9" type="ORF">FQ154_07735</name>
</gene>
<dbReference type="GO" id="GO:0008890">
    <property type="term" value="F:glycine C-acetyltransferase activity"/>
    <property type="evidence" value="ECO:0007669"/>
    <property type="project" value="UniProtKB-UniRule"/>
</dbReference>
<evidence type="ECO:0000256" key="4">
    <source>
        <dbReference type="ARBA" id="ARBA00022898"/>
    </source>
</evidence>
<dbReference type="InterPro" id="IPR011282">
    <property type="entry name" value="2am3keto_CoA_ligase"/>
</dbReference>
<dbReference type="PANTHER" id="PTHR13693:SF102">
    <property type="entry name" value="2-AMINO-3-KETOBUTYRATE COENZYME A LIGASE, MITOCHONDRIAL"/>
    <property type="match status" value="1"/>
</dbReference>
<organism evidence="9 10">
    <name type="scientific">Paeniglutamicibacter gangotriensis</name>
    <dbReference type="NCBI Taxonomy" id="254787"/>
    <lineage>
        <taxon>Bacteria</taxon>
        <taxon>Bacillati</taxon>
        <taxon>Actinomycetota</taxon>
        <taxon>Actinomycetes</taxon>
        <taxon>Micrococcales</taxon>
        <taxon>Micrococcaceae</taxon>
        <taxon>Paeniglutamicibacter</taxon>
    </lineage>
</organism>
<comment type="catalytic activity">
    <reaction evidence="6">
        <text>6-carboxyhexanoyl-[ACP] + L-alanine + H(+) = (8S)-8-amino-7-oxononanoate + holo-[ACP] + CO2</text>
        <dbReference type="Rhea" id="RHEA:42288"/>
        <dbReference type="Rhea" id="RHEA-COMP:9685"/>
        <dbReference type="Rhea" id="RHEA-COMP:9955"/>
        <dbReference type="ChEBI" id="CHEBI:15378"/>
        <dbReference type="ChEBI" id="CHEBI:16526"/>
        <dbReference type="ChEBI" id="CHEBI:57972"/>
        <dbReference type="ChEBI" id="CHEBI:64479"/>
        <dbReference type="ChEBI" id="CHEBI:78846"/>
        <dbReference type="ChEBI" id="CHEBI:149468"/>
        <dbReference type="EC" id="2.3.1.47"/>
    </reaction>
</comment>
<dbReference type="InterPro" id="IPR015421">
    <property type="entry name" value="PyrdxlP-dep_Trfase_major"/>
</dbReference>
<dbReference type="InterPro" id="IPR050087">
    <property type="entry name" value="AON_synthase_class-II"/>
</dbReference>
<keyword evidence="4 7" id="KW-0663">Pyridoxal phosphate</keyword>
<comment type="similarity">
    <text evidence="1 7">Belongs to the class-II pyridoxal-phosphate-dependent aminotransferase family.</text>
</comment>
<dbReference type="GO" id="GO:0005829">
    <property type="term" value="C:cytosol"/>
    <property type="evidence" value="ECO:0007669"/>
    <property type="project" value="TreeGrafter"/>
</dbReference>
<comment type="catalytic activity">
    <reaction evidence="7">
        <text>glycine + acetyl-CoA = (2S)-2-amino-3-oxobutanoate + CoA</text>
        <dbReference type="Rhea" id="RHEA:20736"/>
        <dbReference type="ChEBI" id="CHEBI:57287"/>
        <dbReference type="ChEBI" id="CHEBI:57288"/>
        <dbReference type="ChEBI" id="CHEBI:57305"/>
        <dbReference type="ChEBI" id="CHEBI:78948"/>
        <dbReference type="EC" id="2.3.1.29"/>
    </reaction>
</comment>
<feature type="binding site" evidence="7">
    <location>
        <position position="139"/>
    </location>
    <ligand>
        <name>substrate</name>
    </ligand>
</feature>
<evidence type="ECO:0000256" key="3">
    <source>
        <dbReference type="ARBA" id="ARBA00022679"/>
    </source>
</evidence>
<dbReference type="Gene3D" id="3.90.1150.10">
    <property type="entry name" value="Aspartate Aminotransferase, domain 1"/>
    <property type="match status" value="1"/>
</dbReference>
<dbReference type="AlphaFoldDB" id="A0A5B0EHC9"/>
<dbReference type="GO" id="GO:0019518">
    <property type="term" value="P:L-threonine catabolic process to glycine"/>
    <property type="evidence" value="ECO:0007669"/>
    <property type="project" value="UniProtKB-UniRule"/>
</dbReference>
<comment type="pathway">
    <text evidence="7">Amino-acid degradation; L-threonine degradation via oxydo-reductase pathway; glycine from L-threonine: step 2/2.</text>
</comment>
<evidence type="ECO:0000313" key="10">
    <source>
        <dbReference type="Proteomes" id="UP000323856"/>
    </source>
</evidence>
<keyword evidence="3 7" id="KW-0808">Transferase</keyword>
<feature type="binding site" description="in other chain" evidence="7">
    <location>
        <begin position="248"/>
        <end position="251"/>
    </location>
    <ligand>
        <name>pyridoxal 5'-phosphate</name>
        <dbReference type="ChEBI" id="CHEBI:597326"/>
        <note>ligand shared between dimeric partners</note>
    </ligand>
</feature>
<dbReference type="OrthoDB" id="9807157at2"/>